<accession>A0ABR4FV99</accession>
<organism evidence="2 3">
    <name type="scientific">Aspergillus keveii</name>
    <dbReference type="NCBI Taxonomy" id="714993"/>
    <lineage>
        <taxon>Eukaryota</taxon>
        <taxon>Fungi</taxon>
        <taxon>Dikarya</taxon>
        <taxon>Ascomycota</taxon>
        <taxon>Pezizomycotina</taxon>
        <taxon>Eurotiomycetes</taxon>
        <taxon>Eurotiomycetidae</taxon>
        <taxon>Eurotiales</taxon>
        <taxon>Aspergillaceae</taxon>
        <taxon>Aspergillus</taxon>
        <taxon>Aspergillus subgen. Nidulantes</taxon>
    </lineage>
</organism>
<sequence length="273" mass="30029">MHSMSTLGPADLTPLISPGIRRIGFAEDPAQFTVANLLVHGWGLRRENAECTDPPTGDFASWSQSINTLSVAEREALPRDDDQVSVHTPWREQIYYMWNHVFFDVGNWVTANYGTGRFEPPGIEVFEVRFPASVVHDGQNGTGNGDGNGDGVAEKNLSRSGILPAASQVWPESETLLAAAYLAPGISLRVETLDPGQSEDEETFHPGDFTHGDRYTVWYVKKGLQLRIFVEGGWEEERVGGLAAVMVWGSMSGERIVYEESEEDDEEEGAPAT</sequence>
<name>A0ABR4FV99_9EURO</name>
<proteinExistence type="predicted"/>
<keyword evidence="3" id="KW-1185">Reference proteome</keyword>
<feature type="compositionally biased region" description="Gly residues" evidence="1">
    <location>
        <begin position="140"/>
        <end position="150"/>
    </location>
</feature>
<dbReference type="EMBL" id="JBFTWV010000101">
    <property type="protein sequence ID" value="KAL2787201.1"/>
    <property type="molecule type" value="Genomic_DNA"/>
</dbReference>
<comment type="caution">
    <text evidence="2">The sequence shown here is derived from an EMBL/GenBank/DDBJ whole genome shotgun (WGS) entry which is preliminary data.</text>
</comment>
<gene>
    <name evidence="2" type="ORF">BJX66DRAFT_311446</name>
</gene>
<reference evidence="2 3" key="1">
    <citation type="submission" date="2024-07" db="EMBL/GenBank/DDBJ databases">
        <title>Section-level genome sequencing and comparative genomics of Aspergillus sections Usti and Cavernicolus.</title>
        <authorList>
            <consortium name="Lawrence Berkeley National Laboratory"/>
            <person name="Nybo J.L."/>
            <person name="Vesth T.C."/>
            <person name="Theobald S."/>
            <person name="Frisvad J.C."/>
            <person name="Larsen T.O."/>
            <person name="Kjaerboelling I."/>
            <person name="Rothschild-Mancinelli K."/>
            <person name="Lyhne E.K."/>
            <person name="Kogle M.E."/>
            <person name="Barry K."/>
            <person name="Clum A."/>
            <person name="Na H."/>
            <person name="Ledsgaard L."/>
            <person name="Lin J."/>
            <person name="Lipzen A."/>
            <person name="Kuo A."/>
            <person name="Riley R."/>
            <person name="Mondo S."/>
            <person name="Labutti K."/>
            <person name="Haridas S."/>
            <person name="Pangalinan J."/>
            <person name="Salamov A.A."/>
            <person name="Simmons B.A."/>
            <person name="Magnuson J.K."/>
            <person name="Chen J."/>
            <person name="Drula E."/>
            <person name="Henrissat B."/>
            <person name="Wiebenga A."/>
            <person name="Lubbers R.J."/>
            <person name="Gomes A.C."/>
            <person name="Makela M.R."/>
            <person name="Stajich J."/>
            <person name="Grigoriev I.V."/>
            <person name="Mortensen U.H."/>
            <person name="De Vries R.P."/>
            <person name="Baker S.E."/>
            <person name="Andersen M.R."/>
        </authorList>
    </citation>
    <scope>NUCLEOTIDE SEQUENCE [LARGE SCALE GENOMIC DNA]</scope>
    <source>
        <strain evidence="2 3">CBS 209.92</strain>
    </source>
</reference>
<evidence type="ECO:0000313" key="3">
    <source>
        <dbReference type="Proteomes" id="UP001610563"/>
    </source>
</evidence>
<evidence type="ECO:0000256" key="1">
    <source>
        <dbReference type="SAM" id="MobiDB-lite"/>
    </source>
</evidence>
<evidence type="ECO:0000313" key="2">
    <source>
        <dbReference type="EMBL" id="KAL2787201.1"/>
    </source>
</evidence>
<dbReference type="Proteomes" id="UP001610563">
    <property type="component" value="Unassembled WGS sequence"/>
</dbReference>
<protein>
    <submittedName>
        <fullName evidence="2">Uncharacterized protein</fullName>
    </submittedName>
</protein>
<feature type="region of interest" description="Disordered" evidence="1">
    <location>
        <begin position="136"/>
        <end position="155"/>
    </location>
</feature>